<dbReference type="RefSeq" id="WP_142027432.1">
    <property type="nucleotide sequence ID" value="NZ_VFQE01000002.1"/>
</dbReference>
<dbReference type="EMBL" id="VFQE01000002">
    <property type="protein sequence ID" value="TQN37469.1"/>
    <property type="molecule type" value="Genomic_DNA"/>
</dbReference>
<dbReference type="Proteomes" id="UP000319865">
    <property type="component" value="Unassembled WGS sequence"/>
</dbReference>
<name>A0A543P046_9ACTN</name>
<comment type="caution">
    <text evidence="1">The sequence shown here is derived from an EMBL/GenBank/DDBJ whole genome shotgun (WGS) entry which is preliminary data.</text>
</comment>
<accession>A0A543P046</accession>
<dbReference type="AlphaFoldDB" id="A0A543P046"/>
<protein>
    <submittedName>
        <fullName evidence="1">Uncharacterized protein</fullName>
    </submittedName>
</protein>
<evidence type="ECO:0000313" key="1">
    <source>
        <dbReference type="EMBL" id="TQN37469.1"/>
    </source>
</evidence>
<dbReference type="OrthoDB" id="5187538at2"/>
<gene>
    <name evidence="1" type="ORF">FHU33_4121</name>
</gene>
<reference evidence="1 2" key="1">
    <citation type="submission" date="2019-06" db="EMBL/GenBank/DDBJ databases">
        <title>Sequencing the genomes of 1000 actinobacteria strains.</title>
        <authorList>
            <person name="Klenk H.-P."/>
        </authorList>
    </citation>
    <scope>NUCLEOTIDE SEQUENCE [LARGE SCALE GENOMIC DNA]</scope>
    <source>
        <strain evidence="1 2">DSM 46837</strain>
    </source>
</reference>
<sequence length="253" mass="26830">MTDTRFGGSAGLLQRLRPVRIGVADLREVADTVLPALTTSRLRLHVVQRSGAGSLVVLEEDERRVRTHLGELADDMTRAGVSPTHEGIAAALVSWVAHRPVTDAAAAATGIAVLDWSDRSETSVGWRIVVRRGALALPWTPSSSADADTIGRTRASATGRAHDVPLTLRVEGPVALWAHPEVPVLASAALVAPRRMLERIQAAGLDLTDMHVVVTPRRPVACAGPAVAARLAGETTEASVTLAWSRLADLSWL</sequence>
<organism evidence="1 2">
    <name type="scientific">Blastococcus colisei</name>
    <dbReference type="NCBI Taxonomy" id="1564162"/>
    <lineage>
        <taxon>Bacteria</taxon>
        <taxon>Bacillati</taxon>
        <taxon>Actinomycetota</taxon>
        <taxon>Actinomycetes</taxon>
        <taxon>Geodermatophilales</taxon>
        <taxon>Geodermatophilaceae</taxon>
        <taxon>Blastococcus</taxon>
    </lineage>
</organism>
<keyword evidence="2" id="KW-1185">Reference proteome</keyword>
<evidence type="ECO:0000313" key="2">
    <source>
        <dbReference type="Proteomes" id="UP000319865"/>
    </source>
</evidence>
<proteinExistence type="predicted"/>